<proteinExistence type="predicted"/>
<dbReference type="PROSITE" id="PS50887">
    <property type="entry name" value="GGDEF"/>
    <property type="match status" value="1"/>
</dbReference>
<dbReference type="PANTHER" id="PTHR45138:SF9">
    <property type="entry name" value="DIGUANYLATE CYCLASE DGCM-RELATED"/>
    <property type="match status" value="1"/>
</dbReference>
<dbReference type="PANTHER" id="PTHR45138">
    <property type="entry name" value="REGULATORY COMPONENTS OF SENSORY TRANSDUCTION SYSTEM"/>
    <property type="match status" value="1"/>
</dbReference>
<dbReference type="Pfam" id="PF00990">
    <property type="entry name" value="GGDEF"/>
    <property type="match status" value="1"/>
</dbReference>
<dbReference type="InterPro" id="IPR000160">
    <property type="entry name" value="GGDEF_dom"/>
</dbReference>
<dbReference type="Gene3D" id="3.30.70.270">
    <property type="match status" value="1"/>
</dbReference>
<dbReference type="NCBIfam" id="TIGR00254">
    <property type="entry name" value="GGDEF"/>
    <property type="match status" value="1"/>
</dbReference>
<dbReference type="AlphaFoldDB" id="A0A1G2E3W5"/>
<dbReference type="InterPro" id="IPR029787">
    <property type="entry name" value="Nucleotide_cyclase"/>
</dbReference>
<evidence type="ECO:0000313" key="3">
    <source>
        <dbReference type="EMBL" id="OGZ19798.1"/>
    </source>
</evidence>
<dbReference type="Proteomes" id="UP000178106">
    <property type="component" value="Unassembled WGS sequence"/>
</dbReference>
<accession>A0A1G2E3W5</accession>
<evidence type="ECO:0000313" key="4">
    <source>
        <dbReference type="Proteomes" id="UP000178106"/>
    </source>
</evidence>
<name>A0A1G2E3W5_9BACT</name>
<dbReference type="CDD" id="cd01949">
    <property type="entry name" value="GGDEF"/>
    <property type="match status" value="1"/>
</dbReference>
<evidence type="ECO:0000256" key="1">
    <source>
        <dbReference type="SAM" id="Coils"/>
    </source>
</evidence>
<dbReference type="EMBL" id="MHLU01000041">
    <property type="protein sequence ID" value="OGZ19798.1"/>
    <property type="molecule type" value="Genomic_DNA"/>
</dbReference>
<evidence type="ECO:0000259" key="2">
    <source>
        <dbReference type="PROSITE" id="PS50887"/>
    </source>
</evidence>
<feature type="domain" description="GGDEF" evidence="2">
    <location>
        <begin position="113"/>
        <end position="252"/>
    </location>
</feature>
<dbReference type="SMART" id="SM00267">
    <property type="entry name" value="GGDEF"/>
    <property type="match status" value="1"/>
</dbReference>
<feature type="coiled-coil region" evidence="1">
    <location>
        <begin position="20"/>
        <end position="47"/>
    </location>
</feature>
<organism evidence="3 4">
    <name type="scientific">Candidatus Lloydbacteria bacterium RIFOXYC12_FULL_46_25</name>
    <dbReference type="NCBI Taxonomy" id="1798670"/>
    <lineage>
        <taxon>Bacteria</taxon>
        <taxon>Candidatus Lloydiibacteriota</taxon>
    </lineage>
</organism>
<dbReference type="InterPro" id="IPR050469">
    <property type="entry name" value="Diguanylate_Cyclase"/>
</dbReference>
<dbReference type="SUPFAM" id="SSF55073">
    <property type="entry name" value="Nucleotide cyclase"/>
    <property type="match status" value="1"/>
</dbReference>
<dbReference type="InterPro" id="IPR043128">
    <property type="entry name" value="Rev_trsase/Diguanyl_cyclase"/>
</dbReference>
<reference evidence="3 4" key="1">
    <citation type="journal article" date="2016" name="Nat. Commun.">
        <title>Thousands of microbial genomes shed light on interconnected biogeochemical processes in an aquifer system.</title>
        <authorList>
            <person name="Anantharaman K."/>
            <person name="Brown C.T."/>
            <person name="Hug L.A."/>
            <person name="Sharon I."/>
            <person name="Castelle C.J."/>
            <person name="Probst A.J."/>
            <person name="Thomas B.C."/>
            <person name="Singh A."/>
            <person name="Wilkins M.J."/>
            <person name="Karaoz U."/>
            <person name="Brodie E.L."/>
            <person name="Williams K.H."/>
            <person name="Hubbard S.S."/>
            <person name="Banfield J.F."/>
        </authorList>
    </citation>
    <scope>NUCLEOTIDE SEQUENCE [LARGE SCALE GENOMIC DNA]</scope>
</reference>
<dbReference type="GO" id="GO:0052621">
    <property type="term" value="F:diguanylate cyclase activity"/>
    <property type="evidence" value="ECO:0007669"/>
    <property type="project" value="TreeGrafter"/>
</dbReference>
<protein>
    <recommendedName>
        <fullName evidence="2">GGDEF domain-containing protein</fullName>
    </recommendedName>
</protein>
<keyword evidence="1" id="KW-0175">Coiled coil</keyword>
<gene>
    <name evidence="3" type="ORF">A2494_00175</name>
</gene>
<comment type="caution">
    <text evidence="3">The sequence shown here is derived from an EMBL/GenBank/DDBJ whole genome shotgun (WGS) entry which is preliminary data.</text>
</comment>
<sequence length="252" mass="28544">MAITPTIGDRRPPNTRKESIAKLRLELRQLREKHTALEEENVLLKTENLHLTQAMLRLSEAGDRRDKRLQAQGERIKELEKIAHHDGLTGLLDRRGMEMELSKTLKTITRNKGKGVVVYLDLDKFKLVNDICDHETGDHVLASIGAILHKRLRPTDLIARIGGDEFLVFLQDVDLSVAKRIVGEIQVLVRGITVKHPSVSTLLKVANRDSVIDFSAGYCVVEKDCDSSFTMLMKEAEKDVPKFHARRHSETE</sequence>